<proteinExistence type="predicted"/>
<accession>A0ABR9C9H3</accession>
<evidence type="ECO:0000313" key="2">
    <source>
        <dbReference type="Proteomes" id="UP000615687"/>
    </source>
</evidence>
<dbReference type="EMBL" id="JACYXJ010000003">
    <property type="protein sequence ID" value="MBD8876184.1"/>
    <property type="molecule type" value="Genomic_DNA"/>
</dbReference>
<reference evidence="1 2" key="1">
    <citation type="submission" date="2020-09" db="EMBL/GenBank/DDBJ databases">
        <title>The genome sequence of type strain Labrenzia polysiphoniae KACC 19711.</title>
        <authorList>
            <person name="Liu Y."/>
        </authorList>
    </citation>
    <scope>NUCLEOTIDE SEQUENCE [LARGE SCALE GENOMIC DNA]</scope>
    <source>
        <strain evidence="1 2">KACC 19711</strain>
    </source>
</reference>
<organism evidence="1 2">
    <name type="scientific">Roseibium polysiphoniae</name>
    <dbReference type="NCBI Taxonomy" id="2571221"/>
    <lineage>
        <taxon>Bacteria</taxon>
        <taxon>Pseudomonadati</taxon>
        <taxon>Pseudomonadota</taxon>
        <taxon>Alphaproteobacteria</taxon>
        <taxon>Hyphomicrobiales</taxon>
        <taxon>Stappiaceae</taxon>
        <taxon>Roseibium</taxon>
    </lineage>
</organism>
<keyword evidence="2" id="KW-1185">Reference proteome</keyword>
<dbReference type="Proteomes" id="UP000615687">
    <property type="component" value="Unassembled WGS sequence"/>
</dbReference>
<sequence length="163" mass="18401">MTHKPNKPHPDQFDLFQEALFPVRVATATIDLDRFRSKIKRAMAQAIRECPHDRPVIAARMAQYLGLPNLSKATLDAYTAESKARHDISLVRFKAFVRATGANWLWDMIVSEDGLLVLEGDEARLAEIARLQQEQKDLVKQLKTLRSVPVVIRRHNTGGSSTS</sequence>
<gene>
    <name evidence="1" type="ORF">IG617_07800</name>
</gene>
<evidence type="ECO:0000313" key="1">
    <source>
        <dbReference type="EMBL" id="MBD8876184.1"/>
    </source>
</evidence>
<protein>
    <submittedName>
        <fullName evidence="1">Uncharacterized protein</fullName>
    </submittedName>
</protein>
<name>A0ABR9C9H3_9HYPH</name>
<comment type="caution">
    <text evidence="1">The sequence shown here is derived from an EMBL/GenBank/DDBJ whole genome shotgun (WGS) entry which is preliminary data.</text>
</comment>
<dbReference type="RefSeq" id="WP_192108677.1">
    <property type="nucleotide sequence ID" value="NZ_JACYXJ010000003.1"/>
</dbReference>